<evidence type="ECO:0000313" key="3">
    <source>
        <dbReference type="EMBL" id="SDW68399.1"/>
    </source>
</evidence>
<dbReference type="OrthoDB" id="7203912at2"/>
<feature type="compositionally biased region" description="Polar residues" evidence="1">
    <location>
        <begin position="229"/>
        <end position="246"/>
    </location>
</feature>
<dbReference type="Proteomes" id="UP000199441">
    <property type="component" value="Unassembled WGS sequence"/>
</dbReference>
<evidence type="ECO:0000256" key="1">
    <source>
        <dbReference type="SAM" id="MobiDB-lite"/>
    </source>
</evidence>
<dbReference type="Pfam" id="PF02120">
    <property type="entry name" value="Flg_hook"/>
    <property type="match status" value="1"/>
</dbReference>
<feature type="compositionally biased region" description="Polar residues" evidence="1">
    <location>
        <begin position="157"/>
        <end position="180"/>
    </location>
</feature>
<dbReference type="AlphaFoldDB" id="A0A1H2VKJ6"/>
<gene>
    <name evidence="3" type="ORF">SAMN04488001_1542</name>
</gene>
<dbReference type="InterPro" id="IPR021136">
    <property type="entry name" value="Flagellar_hook_control-like_C"/>
</dbReference>
<sequence>MNLPPIQTSAESGSPPHRAEQPSIEVSNEITPDVFETLIGPELVEPKQQSQMTTTALVSPLEVIARLIRLADPGNILFSQQMPDTATPPPHREPNTSSHSASTTSRSNVPQLKNLSKEGFTAPLSQPTTTLPLARSKPSDDIARGAPSLGIEKLGRQVSNEATVASAPTTSRSDQNSKTPPTRHLLDTGAAHRTRPDVAPQIFTDKAVDRPVHLPPVIQDVAEVLPASASRSGQELDSTQRSTSGVSEDGVTQVAASSPPRHFPKRPALQALHVETRSTSPHQSPQFAPPVSLTEQPNASPELTTARPKPQGSMLFASLPQQHASAPRPTATRGAPQAQLLHRLTVRSHHRATSPITPTAAPSGDQVNILVNKEQNLENFLRPPPTKSLTESVGQPRVEPEQGLIFSTSMAVASQSTAIATPQHQQPHQPHLPQHISAQICVAVEASDERSVEIRLDPEELGRLRIVLSPKDGGIVVTVFSEKPEVLDLMRRNTNQLETDFSDIGYDGASFSFRKESRDADDLLDAPSSKTNETTPVSSPPEVHLQIDGTTTSLDLRL</sequence>
<accession>A0A1H2VKJ6</accession>
<feature type="region of interest" description="Disordered" evidence="1">
    <location>
        <begin position="78"/>
        <end position="195"/>
    </location>
</feature>
<protein>
    <submittedName>
        <fullName evidence="3">Hook-length control protein FliK</fullName>
    </submittedName>
</protein>
<feature type="region of interest" description="Disordered" evidence="1">
    <location>
        <begin position="228"/>
        <end position="313"/>
    </location>
</feature>
<dbReference type="STRING" id="670155.SAMN04488001_1542"/>
<dbReference type="InterPro" id="IPR038610">
    <property type="entry name" value="FliK-like_C_sf"/>
</dbReference>
<keyword evidence="4" id="KW-1185">Reference proteome</keyword>
<proteinExistence type="predicted"/>
<dbReference type="EMBL" id="FNOI01000002">
    <property type="protein sequence ID" value="SDW68399.1"/>
    <property type="molecule type" value="Genomic_DNA"/>
</dbReference>
<feature type="compositionally biased region" description="Polar residues" evidence="1">
    <location>
        <begin position="277"/>
        <end position="286"/>
    </location>
</feature>
<feature type="domain" description="Flagellar hook-length control protein-like C-terminal" evidence="2">
    <location>
        <begin position="448"/>
        <end position="518"/>
    </location>
</feature>
<organism evidence="3 4">
    <name type="scientific">Litoreibacter albidus</name>
    <dbReference type="NCBI Taxonomy" id="670155"/>
    <lineage>
        <taxon>Bacteria</taxon>
        <taxon>Pseudomonadati</taxon>
        <taxon>Pseudomonadota</taxon>
        <taxon>Alphaproteobacteria</taxon>
        <taxon>Rhodobacterales</taxon>
        <taxon>Roseobacteraceae</taxon>
        <taxon>Litoreibacter</taxon>
    </lineage>
</organism>
<feature type="region of interest" description="Disordered" evidence="1">
    <location>
        <begin position="518"/>
        <end position="558"/>
    </location>
</feature>
<feature type="region of interest" description="Disordered" evidence="1">
    <location>
        <begin position="1"/>
        <end position="32"/>
    </location>
</feature>
<reference evidence="4" key="1">
    <citation type="submission" date="2016-10" db="EMBL/GenBank/DDBJ databases">
        <authorList>
            <person name="Varghese N."/>
            <person name="Submissions S."/>
        </authorList>
    </citation>
    <scope>NUCLEOTIDE SEQUENCE [LARGE SCALE GENOMIC DNA]</scope>
    <source>
        <strain evidence="4">DSM 26922</strain>
    </source>
</reference>
<feature type="compositionally biased region" description="Polar residues" evidence="1">
    <location>
        <begin position="528"/>
        <end position="537"/>
    </location>
</feature>
<evidence type="ECO:0000313" key="4">
    <source>
        <dbReference type="Proteomes" id="UP000199441"/>
    </source>
</evidence>
<evidence type="ECO:0000259" key="2">
    <source>
        <dbReference type="Pfam" id="PF02120"/>
    </source>
</evidence>
<feature type="compositionally biased region" description="Low complexity" evidence="1">
    <location>
        <begin position="96"/>
        <end position="107"/>
    </location>
</feature>
<dbReference type="CDD" id="cd17470">
    <property type="entry name" value="T3SS_Flik_C"/>
    <property type="match status" value="1"/>
</dbReference>
<feature type="compositionally biased region" description="Polar residues" evidence="1">
    <location>
        <begin position="1"/>
        <end position="12"/>
    </location>
</feature>
<feature type="compositionally biased region" description="Polar residues" evidence="1">
    <location>
        <begin position="293"/>
        <end position="303"/>
    </location>
</feature>
<feature type="compositionally biased region" description="Polar residues" evidence="1">
    <location>
        <begin position="548"/>
        <end position="558"/>
    </location>
</feature>
<name>A0A1H2VKJ6_9RHOB</name>
<dbReference type="Gene3D" id="3.30.750.140">
    <property type="match status" value="1"/>
</dbReference>